<dbReference type="AlphaFoldDB" id="A0A1H9W029"/>
<evidence type="ECO:0000256" key="1">
    <source>
        <dbReference type="ARBA" id="ARBA00023027"/>
    </source>
</evidence>
<name>A0A1H9W029_9PSEU</name>
<protein>
    <submittedName>
        <fullName evidence="3">Nucleoside-diphosphate-sugar epimerase</fullName>
    </submittedName>
</protein>
<dbReference type="InterPro" id="IPR036291">
    <property type="entry name" value="NAD(P)-bd_dom_sf"/>
</dbReference>
<dbReference type="Proteomes" id="UP000199352">
    <property type="component" value="Unassembled WGS sequence"/>
</dbReference>
<keyword evidence="4" id="KW-1185">Reference proteome</keyword>
<evidence type="ECO:0000313" key="4">
    <source>
        <dbReference type="Proteomes" id="UP000199352"/>
    </source>
</evidence>
<dbReference type="EMBL" id="FOFR01000029">
    <property type="protein sequence ID" value="SES27091.1"/>
    <property type="molecule type" value="Genomic_DNA"/>
</dbReference>
<reference evidence="4" key="1">
    <citation type="submission" date="2016-10" db="EMBL/GenBank/DDBJ databases">
        <authorList>
            <person name="Varghese N."/>
            <person name="Submissions S."/>
        </authorList>
    </citation>
    <scope>NUCLEOTIDE SEQUENCE [LARGE SCALE GENOMIC DNA]</scope>
    <source>
        <strain evidence="4">CGMCC 4.3525</strain>
    </source>
</reference>
<proteinExistence type="predicted"/>
<feature type="domain" description="NAD-dependent epimerase/dehydratase" evidence="2">
    <location>
        <begin position="4"/>
        <end position="247"/>
    </location>
</feature>
<gene>
    <name evidence="3" type="ORF">SAMN05216188_12942</name>
</gene>
<keyword evidence="1" id="KW-0520">NAD</keyword>
<dbReference type="Pfam" id="PF01370">
    <property type="entry name" value="Epimerase"/>
    <property type="match status" value="1"/>
</dbReference>
<dbReference type="Gene3D" id="3.90.25.10">
    <property type="entry name" value="UDP-galactose 4-epimerase, domain 1"/>
    <property type="match status" value="1"/>
</dbReference>
<evidence type="ECO:0000313" key="3">
    <source>
        <dbReference type="EMBL" id="SES27091.1"/>
    </source>
</evidence>
<dbReference type="OrthoDB" id="9801785at2"/>
<evidence type="ECO:0000259" key="2">
    <source>
        <dbReference type="Pfam" id="PF01370"/>
    </source>
</evidence>
<dbReference type="PANTHER" id="PTHR43574">
    <property type="entry name" value="EPIMERASE-RELATED"/>
    <property type="match status" value="1"/>
</dbReference>
<organism evidence="3 4">
    <name type="scientific">Lentzea xinjiangensis</name>
    <dbReference type="NCBI Taxonomy" id="402600"/>
    <lineage>
        <taxon>Bacteria</taxon>
        <taxon>Bacillati</taxon>
        <taxon>Actinomycetota</taxon>
        <taxon>Actinomycetes</taxon>
        <taxon>Pseudonocardiales</taxon>
        <taxon>Pseudonocardiaceae</taxon>
        <taxon>Lentzea</taxon>
    </lineage>
</organism>
<dbReference type="Gene3D" id="3.40.50.720">
    <property type="entry name" value="NAD(P)-binding Rossmann-like Domain"/>
    <property type="match status" value="1"/>
</dbReference>
<accession>A0A1H9W029</accession>
<sequence>MTLIVVTGAGGFVGGHLVRAVRARYPNAQVRGVDIRHPEYERSEADQFLVADLRERELCAEAVAGADVVFALAANMGGIGWTHAAPAEILHDNLLISVNTVEACRAEGVRTVVYTSSACVYPESLQRSPDSAPLRETPVFPAEPDMQYGWEKLTTEILCETYRKTYGMDIKVARLHAIYGPMGSYAGLRAKSLSMLCGKVAAVPGDRGEIEVWGDGTQTRSYCYVDDCVTGLLRLAESTVDQPVNIGSEERVSIGDLVARIAHVAGKEITPRYRSDRPVGPLGRVSDNALCRELLGWQPGTALDDGLRRTYRWIEGQVAETRVGERVTQ</sequence>
<dbReference type="RefSeq" id="WP_089960762.1">
    <property type="nucleotide sequence ID" value="NZ_FOFR01000029.1"/>
</dbReference>
<dbReference type="InterPro" id="IPR001509">
    <property type="entry name" value="Epimerase_deHydtase"/>
</dbReference>
<dbReference type="STRING" id="402600.SAMN05216188_12942"/>
<dbReference type="SUPFAM" id="SSF51735">
    <property type="entry name" value="NAD(P)-binding Rossmann-fold domains"/>
    <property type="match status" value="1"/>
</dbReference>